<evidence type="ECO:0000313" key="3">
    <source>
        <dbReference type="Proteomes" id="UP001161388"/>
    </source>
</evidence>
<dbReference type="RefSeq" id="WP_284374298.1">
    <property type="nucleotide sequence ID" value="NZ_BSNL01000001.1"/>
</dbReference>
<sequence length="127" mass="14081">MSDHDPNALMGIITVHEKKVWEALVSGDRAADDALLSDRFLGVYPDGFAGKQDHCGQLDHGPTIHSYEMQEIQLLLLGAEHALLSYRANFQREAASQHETMYVSSVWQRAADGWINIFSQDTPAAPS</sequence>
<dbReference type="InterPro" id="IPR032710">
    <property type="entry name" value="NTF2-like_dom_sf"/>
</dbReference>
<dbReference type="SUPFAM" id="SSF54427">
    <property type="entry name" value="NTF2-like"/>
    <property type="match status" value="1"/>
</dbReference>
<reference evidence="2" key="1">
    <citation type="journal article" date="2014" name="Int. J. Syst. Evol. Microbiol.">
        <title>Complete genome of a new Firmicutes species belonging to the dominant human colonic microbiota ('Ruminococcus bicirculans') reveals two chromosomes and a selective capacity to utilize plant glucans.</title>
        <authorList>
            <consortium name="NISC Comparative Sequencing Program"/>
            <person name="Wegmann U."/>
            <person name="Louis P."/>
            <person name="Goesmann A."/>
            <person name="Henrissat B."/>
            <person name="Duncan S.H."/>
            <person name="Flint H.J."/>
        </authorList>
    </citation>
    <scope>NUCLEOTIDE SEQUENCE</scope>
    <source>
        <strain evidence="2">NBRC 109915</strain>
    </source>
</reference>
<dbReference type="EMBL" id="BSNL01000001">
    <property type="protein sequence ID" value="GLQ27930.1"/>
    <property type="molecule type" value="Genomic_DNA"/>
</dbReference>
<gene>
    <name evidence="2" type="ORF">GCM10007927_27330</name>
</gene>
<name>A0ABQ5VLF2_9RHOB</name>
<feature type="domain" description="DUF4440" evidence="1">
    <location>
        <begin position="16"/>
        <end position="114"/>
    </location>
</feature>
<protein>
    <recommendedName>
        <fullName evidence="1">DUF4440 domain-containing protein</fullName>
    </recommendedName>
</protein>
<reference evidence="2" key="2">
    <citation type="submission" date="2023-01" db="EMBL/GenBank/DDBJ databases">
        <title>Draft genome sequence of Sulfitobacter pacificus strain NBRC 109915.</title>
        <authorList>
            <person name="Sun Q."/>
            <person name="Mori K."/>
        </authorList>
    </citation>
    <scope>NUCLEOTIDE SEQUENCE</scope>
    <source>
        <strain evidence="2">NBRC 109915</strain>
    </source>
</reference>
<dbReference type="InterPro" id="IPR027843">
    <property type="entry name" value="DUF4440"/>
</dbReference>
<dbReference type="Pfam" id="PF14534">
    <property type="entry name" value="DUF4440"/>
    <property type="match status" value="1"/>
</dbReference>
<accession>A0ABQ5VLF2</accession>
<proteinExistence type="predicted"/>
<comment type="caution">
    <text evidence="2">The sequence shown here is derived from an EMBL/GenBank/DDBJ whole genome shotgun (WGS) entry which is preliminary data.</text>
</comment>
<evidence type="ECO:0000259" key="1">
    <source>
        <dbReference type="Pfam" id="PF14534"/>
    </source>
</evidence>
<dbReference type="Gene3D" id="3.10.450.50">
    <property type="match status" value="1"/>
</dbReference>
<evidence type="ECO:0000313" key="2">
    <source>
        <dbReference type="EMBL" id="GLQ27930.1"/>
    </source>
</evidence>
<organism evidence="2 3">
    <name type="scientific">Sulfitobacter pacificus</name>
    <dbReference type="NCBI Taxonomy" id="1499314"/>
    <lineage>
        <taxon>Bacteria</taxon>
        <taxon>Pseudomonadati</taxon>
        <taxon>Pseudomonadota</taxon>
        <taxon>Alphaproteobacteria</taxon>
        <taxon>Rhodobacterales</taxon>
        <taxon>Roseobacteraceae</taxon>
        <taxon>Sulfitobacter</taxon>
    </lineage>
</organism>
<dbReference type="Proteomes" id="UP001161388">
    <property type="component" value="Unassembled WGS sequence"/>
</dbReference>
<keyword evidence="3" id="KW-1185">Reference proteome</keyword>